<evidence type="ECO:0000313" key="1">
    <source>
        <dbReference type="EMBL" id="GGH36384.1"/>
    </source>
</evidence>
<name>A0ABQ1YSN4_9BACT</name>
<proteinExistence type="predicted"/>
<comment type="caution">
    <text evidence="1">The sequence shown here is derived from an EMBL/GenBank/DDBJ whole genome shotgun (WGS) entry which is preliminary data.</text>
</comment>
<dbReference type="Proteomes" id="UP000600214">
    <property type="component" value="Unassembled WGS sequence"/>
</dbReference>
<protein>
    <submittedName>
        <fullName evidence="1">Uncharacterized protein</fullName>
    </submittedName>
</protein>
<organism evidence="1 2">
    <name type="scientific">Dyadobacter endophyticus</name>
    <dbReference type="NCBI Taxonomy" id="1749036"/>
    <lineage>
        <taxon>Bacteria</taxon>
        <taxon>Pseudomonadati</taxon>
        <taxon>Bacteroidota</taxon>
        <taxon>Cytophagia</taxon>
        <taxon>Cytophagales</taxon>
        <taxon>Spirosomataceae</taxon>
        <taxon>Dyadobacter</taxon>
    </lineage>
</organism>
<evidence type="ECO:0000313" key="2">
    <source>
        <dbReference type="Proteomes" id="UP000600214"/>
    </source>
</evidence>
<reference evidence="2" key="1">
    <citation type="journal article" date="2019" name="Int. J. Syst. Evol. Microbiol.">
        <title>The Global Catalogue of Microorganisms (GCM) 10K type strain sequencing project: providing services to taxonomists for standard genome sequencing and annotation.</title>
        <authorList>
            <consortium name="The Broad Institute Genomics Platform"/>
            <consortium name="The Broad Institute Genome Sequencing Center for Infectious Disease"/>
            <person name="Wu L."/>
            <person name="Ma J."/>
        </authorList>
    </citation>
    <scope>NUCLEOTIDE SEQUENCE [LARGE SCALE GENOMIC DNA]</scope>
    <source>
        <strain evidence="2">CGMCC 1.15288</strain>
    </source>
</reference>
<dbReference type="EMBL" id="BMIA01000002">
    <property type="protein sequence ID" value="GGH36384.1"/>
    <property type="molecule type" value="Genomic_DNA"/>
</dbReference>
<sequence>MPWPISERLHISVTLPVGAIEIQDISSVPGKIPFVTGFMISGSVRPLAGRYAASVSAVPDQAT</sequence>
<keyword evidence="2" id="KW-1185">Reference proteome</keyword>
<accession>A0ABQ1YSN4</accession>
<gene>
    <name evidence="1" type="ORF">GCM10007423_28680</name>
</gene>